<reference evidence="1" key="1">
    <citation type="journal article" date="2023" name="IMA Fungus">
        <title>Comparative genomic study of the Penicillium genus elucidates a diverse pangenome and 15 lateral gene transfer events.</title>
        <authorList>
            <person name="Petersen C."/>
            <person name="Sorensen T."/>
            <person name="Nielsen M.R."/>
            <person name="Sondergaard T.E."/>
            <person name="Sorensen J.L."/>
            <person name="Fitzpatrick D.A."/>
            <person name="Frisvad J.C."/>
            <person name="Nielsen K.L."/>
        </authorList>
    </citation>
    <scope>NUCLEOTIDE SEQUENCE</scope>
    <source>
        <strain evidence="1">IBT 12815</strain>
    </source>
</reference>
<organism evidence="1 2">
    <name type="scientific">Penicillium hordei</name>
    <dbReference type="NCBI Taxonomy" id="40994"/>
    <lineage>
        <taxon>Eukaryota</taxon>
        <taxon>Fungi</taxon>
        <taxon>Dikarya</taxon>
        <taxon>Ascomycota</taxon>
        <taxon>Pezizomycotina</taxon>
        <taxon>Eurotiomycetes</taxon>
        <taxon>Eurotiomycetidae</taxon>
        <taxon>Eurotiales</taxon>
        <taxon>Aspergillaceae</taxon>
        <taxon>Penicillium</taxon>
    </lineage>
</organism>
<dbReference type="AlphaFoldDB" id="A0AAD6DM37"/>
<evidence type="ECO:0000313" key="2">
    <source>
        <dbReference type="Proteomes" id="UP001213799"/>
    </source>
</evidence>
<evidence type="ECO:0008006" key="3">
    <source>
        <dbReference type="Google" id="ProtNLM"/>
    </source>
</evidence>
<accession>A0AAD6DM37</accession>
<comment type="caution">
    <text evidence="1">The sequence shown here is derived from an EMBL/GenBank/DDBJ whole genome shotgun (WGS) entry which is preliminary data.</text>
</comment>
<protein>
    <recommendedName>
        <fullName evidence="3">Berberine/berberine-like domain-containing protein</fullName>
    </recommendedName>
</protein>
<keyword evidence="2" id="KW-1185">Reference proteome</keyword>
<evidence type="ECO:0000313" key="1">
    <source>
        <dbReference type="EMBL" id="KAJ5588911.1"/>
    </source>
</evidence>
<sequence>MRESYNILADLVAIETYNTSTFIFEFYGRKGVRDFPDGLNVVPPEERNKYNMLAAFLFWSGDNGSELAVAREFGERLQVASCNGEIAHSYVNYAMGGEELPQVYGRNVNRPEKLQAIKTRFDPYKKLGFYASLAGA</sequence>
<proteinExistence type="predicted"/>
<reference evidence="1" key="2">
    <citation type="submission" date="2023-01" db="EMBL/GenBank/DDBJ databases">
        <authorList>
            <person name="Petersen C."/>
        </authorList>
    </citation>
    <scope>NUCLEOTIDE SEQUENCE</scope>
    <source>
        <strain evidence="1">IBT 12815</strain>
    </source>
</reference>
<dbReference type="GeneID" id="81592885"/>
<dbReference type="EMBL" id="JAQJAE010000006">
    <property type="protein sequence ID" value="KAJ5588911.1"/>
    <property type="molecule type" value="Genomic_DNA"/>
</dbReference>
<dbReference type="RefSeq" id="XP_056747930.1">
    <property type="nucleotide sequence ID" value="XM_056902643.1"/>
</dbReference>
<name>A0AAD6DM37_9EURO</name>
<gene>
    <name evidence="1" type="ORF">N7537_011589</name>
</gene>
<dbReference type="Proteomes" id="UP001213799">
    <property type="component" value="Unassembled WGS sequence"/>
</dbReference>